<gene>
    <name evidence="3" type="ORF">Fmac_018159</name>
</gene>
<reference evidence="3 4" key="1">
    <citation type="submission" date="2024-08" db="EMBL/GenBank/DDBJ databases">
        <title>Insights into the chromosomal genome structure of Flemingia macrophylla.</title>
        <authorList>
            <person name="Ding Y."/>
            <person name="Zhao Y."/>
            <person name="Bi W."/>
            <person name="Wu M."/>
            <person name="Zhao G."/>
            <person name="Gong Y."/>
            <person name="Li W."/>
            <person name="Zhang P."/>
        </authorList>
    </citation>
    <scope>NUCLEOTIDE SEQUENCE [LARGE SCALE GENOMIC DNA]</scope>
    <source>
        <strain evidence="3">DYQJB</strain>
        <tissue evidence="3">Leaf</tissue>
    </source>
</reference>
<comment type="caution">
    <text evidence="3">The sequence shown here is derived from an EMBL/GenBank/DDBJ whole genome shotgun (WGS) entry which is preliminary data.</text>
</comment>
<dbReference type="PANTHER" id="PTHR15503">
    <property type="entry name" value="LDOC1 RELATED"/>
    <property type="match status" value="1"/>
</dbReference>
<proteinExistence type="predicted"/>
<sequence>MPDNTRTVREDFENFKTSMESRFADLDTSLESRFMDIGASLRNYLEEVLQNRTSPSSAAIGNSSRPYSCNTRLARLDFPRFNGDGIKNWITQCETFFSVDQTPDDYKVRLAVIHFEGKALQWHSAYVKNVGIDKLPSWKDNTEILLERFGEVCEDPMAELMRLRQRGTVTDYHNDFDAIVSRIELSESHQLSCFLGGLKLEIQMMVRMFQPTSVMKAFSLAKMYENANATANTAKPFSRIPKLNPVTKPPLLPNPPKPVDNNKPKTHTTKQLTPAFMSERRAKGLCYFCDEPFTPEHSRTHKKLQIHVMELDDTSDSEEVVDPADDSTVDIYSDPLISVNALTGVTKFKTMRVTGQSRKKPLHILIDSGSTHNFLDVNVANRLGCKIEDMDSITVTVADGARVQINTMVKGFSWLIQNTCFHLDIMLLPYRVL</sequence>
<dbReference type="Proteomes" id="UP001603857">
    <property type="component" value="Unassembled WGS sequence"/>
</dbReference>
<dbReference type="PROSITE" id="PS00141">
    <property type="entry name" value="ASP_PROTEASE"/>
    <property type="match status" value="1"/>
</dbReference>
<dbReference type="EMBL" id="JBGMDY010000006">
    <property type="protein sequence ID" value="KAL2330578.1"/>
    <property type="molecule type" value="Genomic_DNA"/>
</dbReference>
<dbReference type="CDD" id="cd00303">
    <property type="entry name" value="retropepsin_like"/>
    <property type="match status" value="1"/>
</dbReference>
<organism evidence="3 4">
    <name type="scientific">Flemingia macrophylla</name>
    <dbReference type="NCBI Taxonomy" id="520843"/>
    <lineage>
        <taxon>Eukaryota</taxon>
        <taxon>Viridiplantae</taxon>
        <taxon>Streptophyta</taxon>
        <taxon>Embryophyta</taxon>
        <taxon>Tracheophyta</taxon>
        <taxon>Spermatophyta</taxon>
        <taxon>Magnoliopsida</taxon>
        <taxon>eudicotyledons</taxon>
        <taxon>Gunneridae</taxon>
        <taxon>Pentapetalae</taxon>
        <taxon>rosids</taxon>
        <taxon>fabids</taxon>
        <taxon>Fabales</taxon>
        <taxon>Fabaceae</taxon>
        <taxon>Papilionoideae</taxon>
        <taxon>50 kb inversion clade</taxon>
        <taxon>NPAAA clade</taxon>
        <taxon>indigoferoid/millettioid clade</taxon>
        <taxon>Phaseoleae</taxon>
        <taxon>Flemingia</taxon>
    </lineage>
</organism>
<keyword evidence="4" id="KW-1185">Reference proteome</keyword>
<dbReference type="PANTHER" id="PTHR15503:SF43">
    <property type="entry name" value="REVERSE TRANSCRIPTASE RNASE H-LIKE DOMAIN-CONTAINING PROTEIN"/>
    <property type="match status" value="1"/>
</dbReference>
<feature type="region of interest" description="Disordered" evidence="1">
    <location>
        <begin position="245"/>
        <end position="268"/>
    </location>
</feature>
<dbReference type="InterPro" id="IPR021109">
    <property type="entry name" value="Peptidase_aspartic_dom_sf"/>
</dbReference>
<protein>
    <recommendedName>
        <fullName evidence="2">Retrotransposon gag domain-containing protein</fullName>
    </recommendedName>
</protein>
<evidence type="ECO:0000256" key="1">
    <source>
        <dbReference type="SAM" id="MobiDB-lite"/>
    </source>
</evidence>
<dbReference type="Gene3D" id="2.40.70.10">
    <property type="entry name" value="Acid Proteases"/>
    <property type="match status" value="1"/>
</dbReference>
<accession>A0ABD1M463</accession>
<evidence type="ECO:0000313" key="4">
    <source>
        <dbReference type="Proteomes" id="UP001603857"/>
    </source>
</evidence>
<dbReference type="AlphaFoldDB" id="A0ABD1M463"/>
<dbReference type="Pfam" id="PF08284">
    <property type="entry name" value="RVP_2"/>
    <property type="match status" value="1"/>
</dbReference>
<name>A0ABD1M463_9FABA</name>
<evidence type="ECO:0000313" key="3">
    <source>
        <dbReference type="EMBL" id="KAL2330578.1"/>
    </source>
</evidence>
<feature type="domain" description="Retrotransposon gag" evidence="2">
    <location>
        <begin position="109"/>
        <end position="199"/>
    </location>
</feature>
<dbReference type="InterPro" id="IPR032567">
    <property type="entry name" value="RTL1-rel"/>
</dbReference>
<evidence type="ECO:0000259" key="2">
    <source>
        <dbReference type="Pfam" id="PF03732"/>
    </source>
</evidence>
<dbReference type="Pfam" id="PF03732">
    <property type="entry name" value="Retrotrans_gag"/>
    <property type="match status" value="1"/>
</dbReference>
<dbReference type="InterPro" id="IPR001969">
    <property type="entry name" value="Aspartic_peptidase_AS"/>
</dbReference>
<feature type="compositionally biased region" description="Pro residues" evidence="1">
    <location>
        <begin position="247"/>
        <end position="258"/>
    </location>
</feature>
<dbReference type="InterPro" id="IPR005162">
    <property type="entry name" value="Retrotrans_gag_dom"/>
</dbReference>